<keyword evidence="2" id="KW-1185">Reference proteome</keyword>
<sequence length="362" mass="39947">GIHTIHARKLARIMVDSGCTRGKVGTTMEHVGKIFGVHVNRSMSCRTVSWAVAEGGVAAQMQVTFELGLNKGITINADSTSNRGQNIESRHISNCAPDYKSGNLNIDANSVPRVRFLGVEKPLDHTSAESVKGWHEHILESIRLFNQSPLAHRLLKKYTFREFLRILKGMHRDHTSNEKSTATSFQNLKREDAVTELGEQALGGKSYMELVLYLGTWNAKKIAEVGGMAAWEVLSDAEKTECDRKLMEEIMTALGKEAHEALSPEDRRTIDLFIWGGYCMHKDLNSFKGGNTEMMLEWARIGVPGPILLANKQNAAILRNLLDPTVPADAALSEDELCAFQASTCGGVPSLISCLPSRIYKP</sequence>
<dbReference type="Proteomes" id="UP001221757">
    <property type="component" value="Unassembled WGS sequence"/>
</dbReference>
<gene>
    <name evidence="1" type="ORF">B0H17DRAFT_924316</name>
</gene>
<accession>A0AAD7GM42</accession>
<comment type="caution">
    <text evidence="1">The sequence shown here is derived from an EMBL/GenBank/DDBJ whole genome shotgun (WGS) entry which is preliminary data.</text>
</comment>
<evidence type="ECO:0000313" key="2">
    <source>
        <dbReference type="Proteomes" id="UP001221757"/>
    </source>
</evidence>
<name>A0AAD7GM42_MYCRO</name>
<feature type="non-terminal residue" evidence="1">
    <location>
        <position position="1"/>
    </location>
</feature>
<dbReference type="EMBL" id="JARKIE010000017">
    <property type="protein sequence ID" value="KAJ7701495.1"/>
    <property type="molecule type" value="Genomic_DNA"/>
</dbReference>
<dbReference type="AlphaFoldDB" id="A0AAD7GM42"/>
<protein>
    <submittedName>
        <fullName evidence="1">Uncharacterized protein</fullName>
    </submittedName>
</protein>
<evidence type="ECO:0000313" key="1">
    <source>
        <dbReference type="EMBL" id="KAJ7701495.1"/>
    </source>
</evidence>
<proteinExistence type="predicted"/>
<reference evidence="1" key="1">
    <citation type="submission" date="2023-03" db="EMBL/GenBank/DDBJ databases">
        <title>Massive genome expansion in bonnet fungi (Mycena s.s.) driven by repeated elements and novel gene families across ecological guilds.</title>
        <authorList>
            <consortium name="Lawrence Berkeley National Laboratory"/>
            <person name="Harder C.B."/>
            <person name="Miyauchi S."/>
            <person name="Viragh M."/>
            <person name="Kuo A."/>
            <person name="Thoen E."/>
            <person name="Andreopoulos B."/>
            <person name="Lu D."/>
            <person name="Skrede I."/>
            <person name="Drula E."/>
            <person name="Henrissat B."/>
            <person name="Morin E."/>
            <person name="Kohler A."/>
            <person name="Barry K."/>
            <person name="LaButti K."/>
            <person name="Morin E."/>
            <person name="Salamov A."/>
            <person name="Lipzen A."/>
            <person name="Mereny Z."/>
            <person name="Hegedus B."/>
            <person name="Baldrian P."/>
            <person name="Stursova M."/>
            <person name="Weitz H."/>
            <person name="Taylor A."/>
            <person name="Grigoriev I.V."/>
            <person name="Nagy L.G."/>
            <person name="Martin F."/>
            <person name="Kauserud H."/>
        </authorList>
    </citation>
    <scope>NUCLEOTIDE SEQUENCE</scope>
    <source>
        <strain evidence="1">CBHHK067</strain>
    </source>
</reference>
<organism evidence="1 2">
    <name type="scientific">Mycena rosella</name>
    <name type="common">Pink bonnet</name>
    <name type="synonym">Agaricus rosellus</name>
    <dbReference type="NCBI Taxonomy" id="1033263"/>
    <lineage>
        <taxon>Eukaryota</taxon>
        <taxon>Fungi</taxon>
        <taxon>Dikarya</taxon>
        <taxon>Basidiomycota</taxon>
        <taxon>Agaricomycotina</taxon>
        <taxon>Agaricomycetes</taxon>
        <taxon>Agaricomycetidae</taxon>
        <taxon>Agaricales</taxon>
        <taxon>Marasmiineae</taxon>
        <taxon>Mycenaceae</taxon>
        <taxon>Mycena</taxon>
    </lineage>
</organism>